<organism evidence="3 4">
    <name type="scientific">Halodesulfovibrio spirochaetisodalis</name>
    <dbReference type="NCBI Taxonomy" id="1560234"/>
    <lineage>
        <taxon>Bacteria</taxon>
        <taxon>Pseudomonadati</taxon>
        <taxon>Thermodesulfobacteriota</taxon>
        <taxon>Desulfovibrionia</taxon>
        <taxon>Desulfovibrionales</taxon>
        <taxon>Desulfovibrionaceae</taxon>
        <taxon>Halodesulfovibrio</taxon>
    </lineage>
</organism>
<comment type="caution">
    <text evidence="3">The sequence shown here is derived from an EMBL/GenBank/DDBJ whole genome shotgun (WGS) entry which is preliminary data.</text>
</comment>
<proteinExistence type="inferred from homology"/>
<reference evidence="3 4" key="1">
    <citation type="submission" date="2015-01" db="EMBL/GenBank/DDBJ databases">
        <title>Desulfovibrio sp. JC271 draft genome sequence.</title>
        <authorList>
            <person name="Shivani Y."/>
            <person name="Subhash Y."/>
            <person name="Sasikala C."/>
            <person name="Ramana C.V."/>
        </authorList>
    </citation>
    <scope>NUCLEOTIDE SEQUENCE [LARGE SCALE GENOMIC DNA]</scope>
    <source>
        <strain evidence="3 4">JC271</strain>
    </source>
</reference>
<protein>
    <recommendedName>
        <fullName evidence="5">ABC transporter substrate-binding protein</fullName>
    </recommendedName>
</protein>
<dbReference type="PANTHER" id="PTHR43649:SF30">
    <property type="entry name" value="ABC TRANSPORTER SUBSTRATE-BINDING PROTEIN"/>
    <property type="match status" value="1"/>
</dbReference>
<dbReference type="PANTHER" id="PTHR43649">
    <property type="entry name" value="ARABINOSE-BINDING PROTEIN-RELATED"/>
    <property type="match status" value="1"/>
</dbReference>
<comment type="similarity">
    <text evidence="2">Belongs to the bacterial solute-binding protein 1 family.</text>
</comment>
<evidence type="ECO:0000313" key="3">
    <source>
        <dbReference type="EMBL" id="OBQ52165.1"/>
    </source>
</evidence>
<evidence type="ECO:0000256" key="1">
    <source>
        <dbReference type="ARBA" id="ARBA00004418"/>
    </source>
</evidence>
<evidence type="ECO:0008006" key="5">
    <source>
        <dbReference type="Google" id="ProtNLM"/>
    </source>
</evidence>
<gene>
    <name evidence="3" type="ORF">SP90_08080</name>
</gene>
<dbReference type="Gene3D" id="3.40.190.10">
    <property type="entry name" value="Periplasmic binding protein-like II"/>
    <property type="match status" value="2"/>
</dbReference>
<dbReference type="AlphaFoldDB" id="A0A1B7XDP1"/>
<name>A0A1B7XDP1_9BACT</name>
<evidence type="ECO:0000256" key="2">
    <source>
        <dbReference type="ARBA" id="ARBA00008520"/>
    </source>
</evidence>
<dbReference type="InterPro" id="IPR006059">
    <property type="entry name" value="SBP"/>
</dbReference>
<dbReference type="EMBL" id="JXMS01000011">
    <property type="protein sequence ID" value="OBQ52165.1"/>
    <property type="molecule type" value="Genomic_DNA"/>
</dbReference>
<dbReference type="SUPFAM" id="SSF53850">
    <property type="entry name" value="Periplasmic binding protein-like II"/>
    <property type="match status" value="1"/>
</dbReference>
<sequence>MVFAMCMTAAAKTQIIIEYPYPNLFDKVHPKLIDQFNKIEPDIEVKVRTKYQSYEDGTKKVLRAAMTNSLPDVSFQGISRVRVLVEKGIAQPIDRFINNEAGFSAAGFYDAMFQTCRFNNKVYGLPFAVSQPIAFYNMELARKAGYTEKNLPKTWADVYEFAHKVEGASNANGFFYYWGETGFWQLQALLFAEGGSFMDSGEKNVLLTSPKGKQAFARLREMVTKGNMRKDYDWSSAKMDFYSGKLGLLIASSSILNNAQDAIGDRFTIKTSFFPQLHKGSKLPVGGNAAVMLTKDPEKQKAVWKFLKFWCGIEGAKVVATNTGYMAPNKLAVAALRDQFEKNPNALTVYKHQPYMTGWYAFPGKNGLKITEVLYSGMEKIVTTNANVDATIEELNKRVQRLAN</sequence>
<accession>A0A1B7XDP1</accession>
<comment type="subcellular location">
    <subcellularLocation>
        <location evidence="1">Periplasm</location>
    </subcellularLocation>
</comment>
<dbReference type="PATRIC" id="fig|1560234.3.peg.434"/>
<dbReference type="STRING" id="1560234.SP90_08080"/>
<evidence type="ECO:0000313" key="4">
    <source>
        <dbReference type="Proteomes" id="UP000091979"/>
    </source>
</evidence>
<dbReference type="CDD" id="cd14748">
    <property type="entry name" value="PBP2_UgpB"/>
    <property type="match status" value="1"/>
</dbReference>
<keyword evidence="4" id="KW-1185">Reference proteome</keyword>
<dbReference type="InterPro" id="IPR050490">
    <property type="entry name" value="Bact_solute-bd_prot1"/>
</dbReference>
<dbReference type="Pfam" id="PF13416">
    <property type="entry name" value="SBP_bac_8"/>
    <property type="match status" value="1"/>
</dbReference>
<dbReference type="Proteomes" id="UP000091979">
    <property type="component" value="Unassembled WGS sequence"/>
</dbReference>
<dbReference type="GO" id="GO:0042597">
    <property type="term" value="C:periplasmic space"/>
    <property type="evidence" value="ECO:0007669"/>
    <property type="project" value="UniProtKB-SubCell"/>
</dbReference>